<dbReference type="EMBL" id="ML996691">
    <property type="protein sequence ID" value="KAF2402528.1"/>
    <property type="molecule type" value="Genomic_DNA"/>
</dbReference>
<organism evidence="2 3">
    <name type="scientific">Trichodelitschia bisporula</name>
    <dbReference type="NCBI Taxonomy" id="703511"/>
    <lineage>
        <taxon>Eukaryota</taxon>
        <taxon>Fungi</taxon>
        <taxon>Dikarya</taxon>
        <taxon>Ascomycota</taxon>
        <taxon>Pezizomycotina</taxon>
        <taxon>Dothideomycetes</taxon>
        <taxon>Dothideomycetes incertae sedis</taxon>
        <taxon>Phaeotrichales</taxon>
        <taxon>Phaeotrichaceae</taxon>
        <taxon>Trichodelitschia</taxon>
    </lineage>
</organism>
<evidence type="ECO:0000313" key="3">
    <source>
        <dbReference type="Proteomes" id="UP000799640"/>
    </source>
</evidence>
<gene>
    <name evidence="2" type="ORF">EJ06DRAFT_344544</name>
</gene>
<protein>
    <submittedName>
        <fullName evidence="2">Uncharacterized protein</fullName>
    </submittedName>
</protein>
<dbReference type="AlphaFoldDB" id="A0A6G1I2K3"/>
<evidence type="ECO:0000256" key="1">
    <source>
        <dbReference type="SAM" id="MobiDB-lite"/>
    </source>
</evidence>
<evidence type="ECO:0000313" key="2">
    <source>
        <dbReference type="EMBL" id="KAF2402528.1"/>
    </source>
</evidence>
<name>A0A6G1I2K3_9PEZI</name>
<feature type="region of interest" description="Disordered" evidence="1">
    <location>
        <begin position="116"/>
        <end position="144"/>
    </location>
</feature>
<proteinExistence type="predicted"/>
<sequence>MCRHILVQRALDKLKGSNERPSDIYNPYGQGVPTIAKSSGQQALYSAFARGDRSRNPSKQSEYLRDAIIGFADGLTVPFVVPATPTPRDRPRPAPIYLPEVRRSKRIRLLQGCHISQRNYDPHPKSQSEQRSSGFEGFASVPEPHRSCRSWRSIRDHI</sequence>
<reference evidence="2" key="1">
    <citation type="journal article" date="2020" name="Stud. Mycol.">
        <title>101 Dothideomycetes genomes: a test case for predicting lifestyles and emergence of pathogens.</title>
        <authorList>
            <person name="Haridas S."/>
            <person name="Albert R."/>
            <person name="Binder M."/>
            <person name="Bloem J."/>
            <person name="Labutti K."/>
            <person name="Salamov A."/>
            <person name="Andreopoulos B."/>
            <person name="Baker S."/>
            <person name="Barry K."/>
            <person name="Bills G."/>
            <person name="Bluhm B."/>
            <person name="Cannon C."/>
            <person name="Castanera R."/>
            <person name="Culley D."/>
            <person name="Daum C."/>
            <person name="Ezra D."/>
            <person name="Gonzalez J."/>
            <person name="Henrissat B."/>
            <person name="Kuo A."/>
            <person name="Liang C."/>
            <person name="Lipzen A."/>
            <person name="Lutzoni F."/>
            <person name="Magnuson J."/>
            <person name="Mondo S."/>
            <person name="Nolan M."/>
            <person name="Ohm R."/>
            <person name="Pangilinan J."/>
            <person name="Park H.-J."/>
            <person name="Ramirez L."/>
            <person name="Alfaro M."/>
            <person name="Sun H."/>
            <person name="Tritt A."/>
            <person name="Yoshinaga Y."/>
            <person name="Zwiers L.-H."/>
            <person name="Turgeon B."/>
            <person name="Goodwin S."/>
            <person name="Spatafora J."/>
            <person name="Crous P."/>
            <person name="Grigoriev I."/>
        </authorList>
    </citation>
    <scope>NUCLEOTIDE SEQUENCE</scope>
    <source>
        <strain evidence="2">CBS 262.69</strain>
    </source>
</reference>
<dbReference type="Proteomes" id="UP000799640">
    <property type="component" value="Unassembled WGS sequence"/>
</dbReference>
<accession>A0A6G1I2K3</accession>
<keyword evidence="3" id="KW-1185">Reference proteome</keyword>